<protein>
    <submittedName>
        <fullName evidence="3">UDP-2,4-diacetamido-2,4, 6-trideoxy-beta-L-altropyranose hydrolase</fullName>
        <ecNumber evidence="3">3.6.1.57</ecNumber>
    </submittedName>
</protein>
<dbReference type="Gene3D" id="3.40.50.11190">
    <property type="match status" value="1"/>
</dbReference>
<name>A0ABW4JEM4_9BACL</name>
<dbReference type="RefSeq" id="WP_377941336.1">
    <property type="nucleotide sequence ID" value="NZ_JBHUCX010000013.1"/>
</dbReference>
<evidence type="ECO:0000313" key="3">
    <source>
        <dbReference type="EMBL" id="MFD1673793.1"/>
    </source>
</evidence>
<sequence length="365" mass="39826">MRNQAERIVAVEAKHRVLFFCSVSSAIGIGHLKRCLALADALHTVHRVHCEFLLSVSEAQLWALALIPPVFGVQSWALATDDERGAAALATYFRESARDILVLDIYALTTPFLATLCDAGVPVVVIDDFAGVQSYPCAAIVNHHLHAPRLAYAAPSDTRCLFGPHYALVGVGFLQHRRRPDKAEPDVATRLLVTMGGADPNGATARILAALRRMAASVRRRLHVQVILGPGYRGQNVLQNAVFARCDVIRHAPQMAKLMGQADVVISAGGGTLLELACVGTPSLVLAITRGQEMIGADWEAQGGMRYLGAWDAVDDFSIASSTEEVLMNRDERLRLRERAQWLVDGRGAMRVADFIWQEMMKGDE</sequence>
<dbReference type="SUPFAM" id="SSF53756">
    <property type="entry name" value="UDP-Glycosyltransferase/glycogen phosphorylase"/>
    <property type="match status" value="1"/>
</dbReference>
<dbReference type="EC" id="3.6.1.57" evidence="3"/>
<evidence type="ECO:0000313" key="4">
    <source>
        <dbReference type="Proteomes" id="UP001597079"/>
    </source>
</evidence>
<dbReference type="Proteomes" id="UP001597079">
    <property type="component" value="Unassembled WGS sequence"/>
</dbReference>
<proteinExistence type="predicted"/>
<organism evidence="3 4">
    <name type="scientific">Alicyclobacillus fodiniaquatilis</name>
    <dbReference type="NCBI Taxonomy" id="1661150"/>
    <lineage>
        <taxon>Bacteria</taxon>
        <taxon>Bacillati</taxon>
        <taxon>Bacillota</taxon>
        <taxon>Bacilli</taxon>
        <taxon>Bacillales</taxon>
        <taxon>Alicyclobacillaceae</taxon>
        <taxon>Alicyclobacillus</taxon>
    </lineage>
</organism>
<dbReference type="EMBL" id="JBHUCX010000013">
    <property type="protein sequence ID" value="MFD1673793.1"/>
    <property type="molecule type" value="Genomic_DNA"/>
</dbReference>
<gene>
    <name evidence="3" type="primary">pseG</name>
    <name evidence="3" type="ORF">ACFSB2_03595</name>
</gene>
<dbReference type="InterPro" id="IPR007235">
    <property type="entry name" value="Glyco_trans_28_C"/>
</dbReference>
<dbReference type="InterPro" id="IPR020023">
    <property type="entry name" value="PseG"/>
</dbReference>
<accession>A0ABW4JEM4</accession>
<keyword evidence="1" id="KW-0472">Membrane</keyword>
<feature type="domain" description="Glycosyl transferase family 28 C-terminal" evidence="2">
    <location>
        <begin position="219"/>
        <end position="287"/>
    </location>
</feature>
<dbReference type="PANTHER" id="PTHR21015:SF22">
    <property type="entry name" value="GLYCOSYLTRANSFERASE"/>
    <property type="match status" value="1"/>
</dbReference>
<dbReference type="Pfam" id="PF04101">
    <property type="entry name" value="Glyco_tran_28_C"/>
    <property type="match status" value="1"/>
</dbReference>
<dbReference type="GO" id="GO:0016787">
    <property type="term" value="F:hydrolase activity"/>
    <property type="evidence" value="ECO:0007669"/>
    <property type="project" value="UniProtKB-KW"/>
</dbReference>
<dbReference type="PANTHER" id="PTHR21015">
    <property type="entry name" value="UDP-N-ACETYLGLUCOSAMINE--N-ACETYLMURAMYL-(PENTAPEPTIDE) PYROPHOSPHORYL-UNDECAPRENOL N-ACETYLGLUCOSAMINE TRANSFERASE 1"/>
    <property type="match status" value="1"/>
</dbReference>
<reference evidence="4" key="1">
    <citation type="journal article" date="2019" name="Int. J. Syst. Evol. Microbiol.">
        <title>The Global Catalogue of Microorganisms (GCM) 10K type strain sequencing project: providing services to taxonomists for standard genome sequencing and annotation.</title>
        <authorList>
            <consortium name="The Broad Institute Genomics Platform"/>
            <consortium name="The Broad Institute Genome Sequencing Center for Infectious Disease"/>
            <person name="Wu L."/>
            <person name="Ma J."/>
        </authorList>
    </citation>
    <scope>NUCLEOTIDE SEQUENCE [LARGE SCALE GENOMIC DNA]</scope>
    <source>
        <strain evidence="4">CGMCC 1.12286</strain>
    </source>
</reference>
<evidence type="ECO:0000256" key="1">
    <source>
        <dbReference type="ARBA" id="ARBA00023136"/>
    </source>
</evidence>
<keyword evidence="3" id="KW-0378">Hydrolase</keyword>
<keyword evidence="4" id="KW-1185">Reference proteome</keyword>
<dbReference type="Gene3D" id="3.40.50.2000">
    <property type="entry name" value="Glycogen Phosphorylase B"/>
    <property type="match status" value="1"/>
</dbReference>
<evidence type="ECO:0000259" key="2">
    <source>
        <dbReference type="Pfam" id="PF04101"/>
    </source>
</evidence>
<dbReference type="NCBIfam" id="TIGR03590">
    <property type="entry name" value="PseG"/>
    <property type="match status" value="1"/>
</dbReference>
<comment type="caution">
    <text evidence="3">The sequence shown here is derived from an EMBL/GenBank/DDBJ whole genome shotgun (WGS) entry which is preliminary data.</text>
</comment>